<evidence type="ECO:0000256" key="1">
    <source>
        <dbReference type="SAM" id="SignalP"/>
    </source>
</evidence>
<dbReference type="Proteomes" id="UP000663843">
    <property type="component" value="Unassembled WGS sequence"/>
</dbReference>
<proteinExistence type="predicted"/>
<reference evidence="2" key="1">
    <citation type="submission" date="2021-01" db="EMBL/GenBank/DDBJ databases">
        <authorList>
            <person name="Kaushik A."/>
        </authorList>
    </citation>
    <scope>NUCLEOTIDE SEQUENCE</scope>
    <source>
        <strain evidence="2">AG2-2IIIB</strain>
    </source>
</reference>
<evidence type="ECO:0000313" key="2">
    <source>
        <dbReference type="EMBL" id="CAE6433376.1"/>
    </source>
</evidence>
<comment type="caution">
    <text evidence="2">The sequence shown here is derived from an EMBL/GenBank/DDBJ whole genome shotgun (WGS) entry which is preliminary data.</text>
</comment>
<feature type="chain" id="PRO_5034152121" evidence="1">
    <location>
        <begin position="20"/>
        <end position="112"/>
    </location>
</feature>
<dbReference type="AlphaFoldDB" id="A0A8H2XPT9"/>
<sequence length="112" mass="12030">MSRKLLLAALLSFLTRVLSAPATFTPPVLTAPENVTIPPVPLEVDTASLKAQSVTPISAAEVSSYIPYEYFSAAAYCPPDTQAKWNCKFCQAQPVKDFVVYASGGDGNLVQY</sequence>
<organism evidence="2 3">
    <name type="scientific">Rhizoctonia solani</name>
    <dbReference type="NCBI Taxonomy" id="456999"/>
    <lineage>
        <taxon>Eukaryota</taxon>
        <taxon>Fungi</taxon>
        <taxon>Dikarya</taxon>
        <taxon>Basidiomycota</taxon>
        <taxon>Agaricomycotina</taxon>
        <taxon>Agaricomycetes</taxon>
        <taxon>Cantharellales</taxon>
        <taxon>Ceratobasidiaceae</taxon>
        <taxon>Rhizoctonia</taxon>
    </lineage>
</organism>
<name>A0A8H2XPT9_9AGAM</name>
<evidence type="ECO:0000313" key="3">
    <source>
        <dbReference type="Proteomes" id="UP000663843"/>
    </source>
</evidence>
<accession>A0A8H2XPT9</accession>
<dbReference type="EMBL" id="CAJMWT010002123">
    <property type="protein sequence ID" value="CAE6433376.1"/>
    <property type="molecule type" value="Genomic_DNA"/>
</dbReference>
<gene>
    <name evidence="2" type="ORF">RDB_LOCUS66816</name>
</gene>
<protein>
    <submittedName>
        <fullName evidence="2">Uncharacterized protein</fullName>
    </submittedName>
</protein>
<feature type="signal peptide" evidence="1">
    <location>
        <begin position="1"/>
        <end position="19"/>
    </location>
</feature>
<keyword evidence="1" id="KW-0732">Signal</keyword>